<keyword evidence="3" id="KW-1185">Reference proteome</keyword>
<dbReference type="PANTHER" id="PTHR30543:SF21">
    <property type="entry name" value="NAD(P)H-DEPENDENT FMN REDUCTASE LOT6"/>
    <property type="match status" value="1"/>
</dbReference>
<dbReference type="InterPro" id="IPR029039">
    <property type="entry name" value="Flavoprotein-like_sf"/>
</dbReference>
<evidence type="ECO:0000313" key="3">
    <source>
        <dbReference type="Proteomes" id="UP000065822"/>
    </source>
</evidence>
<dbReference type="InterPro" id="IPR005025">
    <property type="entry name" value="FMN_Rdtase-like_dom"/>
</dbReference>
<dbReference type="PANTHER" id="PTHR30543">
    <property type="entry name" value="CHROMATE REDUCTASE"/>
    <property type="match status" value="1"/>
</dbReference>
<proteinExistence type="predicted"/>
<dbReference type="RefSeq" id="WP_066427893.1">
    <property type="nucleotide sequence ID" value="NZ_CP014227.1"/>
</dbReference>
<dbReference type="Pfam" id="PF03358">
    <property type="entry name" value="FMN_red"/>
    <property type="match status" value="1"/>
</dbReference>
<feature type="domain" description="NADPH-dependent FMN reductase-like" evidence="1">
    <location>
        <begin position="16"/>
        <end position="129"/>
    </location>
</feature>
<dbReference type="Proteomes" id="UP000065822">
    <property type="component" value="Chromosome"/>
</dbReference>
<evidence type="ECO:0000259" key="1">
    <source>
        <dbReference type="Pfam" id="PF03358"/>
    </source>
</evidence>
<dbReference type="EMBL" id="CP014227">
    <property type="protein sequence ID" value="AMD84326.1"/>
    <property type="molecule type" value="Genomic_DNA"/>
</dbReference>
<organism evidence="2 3">
    <name type="scientific">Capnocytophaga haemolytica</name>
    <dbReference type="NCBI Taxonomy" id="45243"/>
    <lineage>
        <taxon>Bacteria</taxon>
        <taxon>Pseudomonadati</taxon>
        <taxon>Bacteroidota</taxon>
        <taxon>Flavobacteriia</taxon>
        <taxon>Flavobacteriales</taxon>
        <taxon>Flavobacteriaceae</taxon>
        <taxon>Capnocytophaga</taxon>
    </lineage>
</organism>
<sequence>MTCYPLIGTLSNTSRTNAEVLDLNDYEAPLYQYQREEREGIPQVIKSLAAKIDAADLLVISLAEHNGNFSTAFKNTMDWLSRVPNRKAWGDRRVLLLATSPGPRGAQSVLNIAVNEFPFRGATVVGSFSLPSFGDTFDTEKGCIKDPAKDAELKQLVNSL</sequence>
<protein>
    <recommendedName>
        <fullName evidence="1">NADPH-dependent FMN reductase-like domain-containing protein</fullName>
    </recommendedName>
</protein>
<accession>A0ABN4KAB2</accession>
<reference evidence="2 3" key="1">
    <citation type="submission" date="2016-02" db="EMBL/GenBank/DDBJ databases">
        <authorList>
            <person name="Holder M.E."/>
            <person name="Ajami N.J."/>
            <person name="Petrosino J.F."/>
        </authorList>
    </citation>
    <scope>NUCLEOTIDE SEQUENCE [LARGE SCALE GENOMIC DNA]</scope>
    <source>
        <strain evidence="2 3">CCUG 32990</strain>
    </source>
</reference>
<name>A0ABN4KAB2_9FLAO</name>
<dbReference type="SUPFAM" id="SSF52218">
    <property type="entry name" value="Flavoproteins"/>
    <property type="match status" value="1"/>
</dbReference>
<dbReference type="Gene3D" id="3.40.50.360">
    <property type="match status" value="1"/>
</dbReference>
<gene>
    <name evidence="2" type="ORF">AXF12_01510</name>
</gene>
<evidence type="ECO:0000313" key="2">
    <source>
        <dbReference type="EMBL" id="AMD84326.1"/>
    </source>
</evidence>
<dbReference type="InterPro" id="IPR050712">
    <property type="entry name" value="NAD(P)H-dep_reductase"/>
</dbReference>